<evidence type="ECO:0000313" key="1">
    <source>
        <dbReference type="EMBL" id="CAG8460713.1"/>
    </source>
</evidence>
<dbReference type="Proteomes" id="UP000789920">
    <property type="component" value="Unassembled WGS sequence"/>
</dbReference>
<comment type="caution">
    <text evidence="1">The sequence shown here is derived from an EMBL/GenBank/DDBJ whole genome shotgun (WGS) entry which is preliminary data.</text>
</comment>
<accession>A0ACA9K9X7</accession>
<organism evidence="1 2">
    <name type="scientific">Racocetra persica</name>
    <dbReference type="NCBI Taxonomy" id="160502"/>
    <lineage>
        <taxon>Eukaryota</taxon>
        <taxon>Fungi</taxon>
        <taxon>Fungi incertae sedis</taxon>
        <taxon>Mucoromycota</taxon>
        <taxon>Glomeromycotina</taxon>
        <taxon>Glomeromycetes</taxon>
        <taxon>Diversisporales</taxon>
        <taxon>Gigasporaceae</taxon>
        <taxon>Racocetra</taxon>
    </lineage>
</organism>
<evidence type="ECO:0000313" key="2">
    <source>
        <dbReference type="Proteomes" id="UP000789920"/>
    </source>
</evidence>
<gene>
    <name evidence="1" type="ORF">RPERSI_LOCUS144</name>
</gene>
<keyword evidence="2" id="KW-1185">Reference proteome</keyword>
<name>A0ACA9K9X7_9GLOM</name>
<proteinExistence type="predicted"/>
<sequence>MTPEEFNSGIFLLTERGPSIFPQESDSDSHDLAQIFKDKSIQPTVENVYWFVTKSKVKKSLGDFDDSIVTRYGELLWFTIPDKEQGKIKEQYQNIADEVIKILTPCSPEPTTLPVTSTDQQYEDVFNGGTSYFSQTSHNEQSLDSNDQKLVLLAVKIPGKMSIMPGQSIGRDVKPVRFY</sequence>
<reference evidence="1" key="1">
    <citation type="submission" date="2021-06" db="EMBL/GenBank/DDBJ databases">
        <authorList>
            <person name="Kallberg Y."/>
            <person name="Tangrot J."/>
            <person name="Rosling A."/>
        </authorList>
    </citation>
    <scope>NUCLEOTIDE SEQUENCE</scope>
    <source>
        <strain evidence="1">MA461A</strain>
    </source>
</reference>
<dbReference type="EMBL" id="CAJVQC010000099">
    <property type="protein sequence ID" value="CAG8460713.1"/>
    <property type="molecule type" value="Genomic_DNA"/>
</dbReference>
<protein>
    <submittedName>
        <fullName evidence="1">8208_t:CDS:1</fullName>
    </submittedName>
</protein>